<sequence length="294" mass="32217">MLDWTLLQSFSAVVENGSLSGAARKLGQSQPTIGRHIKMLEAALGVDLFTRAPRGLVPTTAGLEMADTVRDMQKAATRLRLIADGKAGDLNGTVRITASVVTSHFILPKIVSDMRQALPEIQIDLVPSDTTENLIYREADIAVRMYRPTQLDVITKHVCDQPTAIYAAKSYLDRNGRPETLEDAARLDFVGFDKSDLIIRAMADLGMKATRDFFAVRCDQQAVHWELVRAGCGLGGAQTIIGDADPTVERILDEQVKMQALPIWLTAPPALHTNPRVRAVWDYLSDALVQQVGA</sequence>
<comment type="caution">
    <text evidence="6">The sequence shown here is derived from an EMBL/GenBank/DDBJ whole genome shotgun (WGS) entry which is preliminary data.</text>
</comment>
<keyword evidence="3" id="KW-0238">DNA-binding</keyword>
<name>A0ABV3TR88_9RHOB</name>
<dbReference type="RefSeq" id="WP_368393303.1">
    <property type="nucleotide sequence ID" value="NZ_JBFRYC010000036.1"/>
</dbReference>
<accession>A0ABV3TR88</accession>
<keyword evidence="4" id="KW-0804">Transcription</keyword>
<protein>
    <submittedName>
        <fullName evidence="6">LysR family transcriptional regulator</fullName>
    </submittedName>
</protein>
<dbReference type="Gene3D" id="1.10.10.10">
    <property type="entry name" value="Winged helix-like DNA-binding domain superfamily/Winged helix DNA-binding domain"/>
    <property type="match status" value="1"/>
</dbReference>
<dbReference type="InterPro" id="IPR036390">
    <property type="entry name" value="WH_DNA-bd_sf"/>
</dbReference>
<dbReference type="SUPFAM" id="SSF53850">
    <property type="entry name" value="Periplasmic binding protein-like II"/>
    <property type="match status" value="1"/>
</dbReference>
<dbReference type="InterPro" id="IPR058163">
    <property type="entry name" value="LysR-type_TF_proteobact-type"/>
</dbReference>
<dbReference type="InterPro" id="IPR005119">
    <property type="entry name" value="LysR_subst-bd"/>
</dbReference>
<comment type="similarity">
    <text evidence="1">Belongs to the LysR transcriptional regulatory family.</text>
</comment>
<evidence type="ECO:0000256" key="1">
    <source>
        <dbReference type="ARBA" id="ARBA00009437"/>
    </source>
</evidence>
<dbReference type="PRINTS" id="PR00039">
    <property type="entry name" value="HTHLYSR"/>
</dbReference>
<evidence type="ECO:0000256" key="2">
    <source>
        <dbReference type="ARBA" id="ARBA00023015"/>
    </source>
</evidence>
<evidence type="ECO:0000256" key="4">
    <source>
        <dbReference type="ARBA" id="ARBA00023163"/>
    </source>
</evidence>
<organism evidence="6 7">
    <name type="scientific">Thioclava arctica</name>
    <dbReference type="NCBI Taxonomy" id="3238301"/>
    <lineage>
        <taxon>Bacteria</taxon>
        <taxon>Pseudomonadati</taxon>
        <taxon>Pseudomonadota</taxon>
        <taxon>Alphaproteobacteria</taxon>
        <taxon>Rhodobacterales</taxon>
        <taxon>Paracoccaceae</taxon>
        <taxon>Thioclava</taxon>
    </lineage>
</organism>
<evidence type="ECO:0000313" key="7">
    <source>
        <dbReference type="Proteomes" id="UP001557465"/>
    </source>
</evidence>
<keyword evidence="7" id="KW-1185">Reference proteome</keyword>
<proteinExistence type="inferred from homology"/>
<feature type="domain" description="HTH lysR-type" evidence="5">
    <location>
        <begin position="2"/>
        <end position="59"/>
    </location>
</feature>
<dbReference type="Pfam" id="PF03466">
    <property type="entry name" value="LysR_substrate"/>
    <property type="match status" value="1"/>
</dbReference>
<dbReference type="InterPro" id="IPR036388">
    <property type="entry name" value="WH-like_DNA-bd_sf"/>
</dbReference>
<dbReference type="InterPro" id="IPR000847">
    <property type="entry name" value="LysR_HTH_N"/>
</dbReference>
<dbReference type="PANTHER" id="PTHR30537">
    <property type="entry name" value="HTH-TYPE TRANSCRIPTIONAL REGULATOR"/>
    <property type="match status" value="1"/>
</dbReference>
<gene>
    <name evidence="6" type="ORF">AB4874_19770</name>
</gene>
<dbReference type="Proteomes" id="UP001557465">
    <property type="component" value="Unassembled WGS sequence"/>
</dbReference>
<keyword evidence="2" id="KW-0805">Transcription regulation</keyword>
<evidence type="ECO:0000256" key="3">
    <source>
        <dbReference type="ARBA" id="ARBA00023125"/>
    </source>
</evidence>
<dbReference type="Pfam" id="PF00126">
    <property type="entry name" value="HTH_1"/>
    <property type="match status" value="1"/>
</dbReference>
<dbReference type="PROSITE" id="PS50931">
    <property type="entry name" value="HTH_LYSR"/>
    <property type="match status" value="1"/>
</dbReference>
<evidence type="ECO:0000259" key="5">
    <source>
        <dbReference type="PROSITE" id="PS50931"/>
    </source>
</evidence>
<dbReference type="Gene3D" id="3.40.190.290">
    <property type="match status" value="1"/>
</dbReference>
<dbReference type="SUPFAM" id="SSF46785">
    <property type="entry name" value="Winged helix' DNA-binding domain"/>
    <property type="match status" value="1"/>
</dbReference>
<evidence type="ECO:0000313" key="6">
    <source>
        <dbReference type="EMBL" id="MEX1663805.1"/>
    </source>
</evidence>
<dbReference type="PANTHER" id="PTHR30537:SF3">
    <property type="entry name" value="TRANSCRIPTIONAL REGULATORY PROTEIN"/>
    <property type="match status" value="1"/>
</dbReference>
<reference evidence="6 7" key="1">
    <citation type="journal article" date="2011" name="Int. J. Syst. Evol. Microbiol.">
        <title>Zhongshania antarctica gen. nov., sp. nov. and Zhongshania guokunii sp. nov., gammaproteobacteria respectively isolated from coastal attached (fast) ice and surface seawater of the Antarctic.</title>
        <authorList>
            <person name="Li H.J."/>
            <person name="Zhang X.Y."/>
            <person name="Chen C.X."/>
            <person name="Zhang Y.J."/>
            <person name="Gao Z.M."/>
            <person name="Yu Y."/>
            <person name="Chen X.L."/>
            <person name="Chen B."/>
            <person name="Zhang Y.Z."/>
        </authorList>
    </citation>
    <scope>NUCLEOTIDE SEQUENCE [LARGE SCALE GENOMIC DNA]</scope>
    <source>
        <strain evidence="6 7">15-R06ZXC-3</strain>
    </source>
</reference>
<dbReference type="EMBL" id="JBFRYC010000036">
    <property type="protein sequence ID" value="MEX1663805.1"/>
    <property type="molecule type" value="Genomic_DNA"/>
</dbReference>